<reference evidence="2" key="1">
    <citation type="submission" date="2020-07" db="EMBL/GenBank/DDBJ databases">
        <title>Multicomponent nature underlies the extraordinary mechanical properties of spider dragline silk.</title>
        <authorList>
            <person name="Kono N."/>
            <person name="Nakamura H."/>
            <person name="Mori M."/>
            <person name="Yoshida Y."/>
            <person name="Ohtoshi R."/>
            <person name="Malay A.D."/>
            <person name="Moran D.A.P."/>
            <person name="Tomita M."/>
            <person name="Numata K."/>
            <person name="Arakawa K."/>
        </authorList>
    </citation>
    <scope>NUCLEOTIDE SEQUENCE</scope>
</reference>
<evidence type="ECO:0000313" key="2">
    <source>
        <dbReference type="EMBL" id="GFQ83964.1"/>
    </source>
</evidence>
<organism evidence="2 3">
    <name type="scientific">Trichonephila clavata</name>
    <name type="common">Joro spider</name>
    <name type="synonym">Nephila clavata</name>
    <dbReference type="NCBI Taxonomy" id="2740835"/>
    <lineage>
        <taxon>Eukaryota</taxon>
        <taxon>Metazoa</taxon>
        <taxon>Ecdysozoa</taxon>
        <taxon>Arthropoda</taxon>
        <taxon>Chelicerata</taxon>
        <taxon>Arachnida</taxon>
        <taxon>Araneae</taxon>
        <taxon>Araneomorphae</taxon>
        <taxon>Entelegynae</taxon>
        <taxon>Araneoidea</taxon>
        <taxon>Nephilidae</taxon>
        <taxon>Trichonephila</taxon>
    </lineage>
</organism>
<protein>
    <submittedName>
        <fullName evidence="2">Clotting factor B</fullName>
    </submittedName>
</protein>
<feature type="non-terminal residue" evidence="2">
    <location>
        <position position="226"/>
    </location>
</feature>
<accession>A0A8X6HCH4</accession>
<dbReference type="Proteomes" id="UP000887116">
    <property type="component" value="Unassembled WGS sequence"/>
</dbReference>
<dbReference type="OrthoDB" id="6436782at2759"/>
<feature type="compositionally biased region" description="Low complexity" evidence="1">
    <location>
        <begin position="144"/>
        <end position="163"/>
    </location>
</feature>
<dbReference type="EMBL" id="BMAO01032691">
    <property type="protein sequence ID" value="GFQ83964.1"/>
    <property type="molecule type" value="Genomic_DNA"/>
</dbReference>
<comment type="caution">
    <text evidence="2">The sequence shown here is derived from an EMBL/GenBank/DDBJ whole genome shotgun (WGS) entry which is preliminary data.</text>
</comment>
<feature type="region of interest" description="Disordered" evidence="1">
    <location>
        <begin position="143"/>
        <end position="226"/>
    </location>
</feature>
<proteinExistence type="predicted"/>
<feature type="compositionally biased region" description="Polar residues" evidence="1">
    <location>
        <begin position="215"/>
        <end position="226"/>
    </location>
</feature>
<evidence type="ECO:0000256" key="1">
    <source>
        <dbReference type="SAM" id="MobiDB-lite"/>
    </source>
</evidence>
<sequence>VFPLTQCPLRKNENLNTRRVSSDHWQCNTSGTEQFRFRTCAVDTPPLDTVYSTEMSLLRNFVVFWMLVFLTLHYVVCDSENIEEEDDLARTFQRFPSADIRERPCQHRRQEGVCRRRSECRKPSRSTCRFGLNPIVCCLDKPEPTTTTTTTTRKPSKSTRPSSGNVKAIDLTFPNCGLRSPKLTDDSRGGVGASSTSSSNRRRVLSRLGKRDVQSHSSKSQHPPLY</sequence>
<dbReference type="AlphaFoldDB" id="A0A8X6HCH4"/>
<keyword evidence="3" id="KW-1185">Reference proteome</keyword>
<gene>
    <name evidence="2" type="primary">CFB_15</name>
    <name evidence="2" type="ORF">TNCT_352481</name>
</gene>
<evidence type="ECO:0000313" key="3">
    <source>
        <dbReference type="Proteomes" id="UP000887116"/>
    </source>
</evidence>
<name>A0A8X6HCH4_TRICU</name>